<proteinExistence type="predicted"/>
<sequence>MFRMGETDTYCSSSLTETSVKGASPESSYLPAPPEKTQKVPVLQLLHNRDQWCMEGDHTQHLWQERMCPQLRQEGGKAQKGLPLTSAC</sequence>
<organism evidence="2 3">
    <name type="scientific">Albula glossodonta</name>
    <name type="common">roundjaw bonefish</name>
    <dbReference type="NCBI Taxonomy" id="121402"/>
    <lineage>
        <taxon>Eukaryota</taxon>
        <taxon>Metazoa</taxon>
        <taxon>Chordata</taxon>
        <taxon>Craniata</taxon>
        <taxon>Vertebrata</taxon>
        <taxon>Euteleostomi</taxon>
        <taxon>Actinopterygii</taxon>
        <taxon>Neopterygii</taxon>
        <taxon>Teleostei</taxon>
        <taxon>Albuliformes</taxon>
        <taxon>Albulidae</taxon>
        <taxon>Albula</taxon>
    </lineage>
</organism>
<evidence type="ECO:0000256" key="1">
    <source>
        <dbReference type="SAM" id="MobiDB-lite"/>
    </source>
</evidence>
<gene>
    <name evidence="2" type="ORF">JZ751_009468</name>
</gene>
<accession>A0A8T2P5T6</accession>
<evidence type="ECO:0000313" key="2">
    <source>
        <dbReference type="EMBL" id="KAG9344928.1"/>
    </source>
</evidence>
<keyword evidence="3" id="KW-1185">Reference proteome</keyword>
<dbReference type="AlphaFoldDB" id="A0A8T2P5T6"/>
<evidence type="ECO:0000313" key="3">
    <source>
        <dbReference type="Proteomes" id="UP000824540"/>
    </source>
</evidence>
<dbReference type="Proteomes" id="UP000824540">
    <property type="component" value="Unassembled WGS sequence"/>
</dbReference>
<feature type="region of interest" description="Disordered" evidence="1">
    <location>
        <begin position="1"/>
        <end position="36"/>
    </location>
</feature>
<dbReference type="EMBL" id="JAFBMS010000018">
    <property type="protein sequence ID" value="KAG9344928.1"/>
    <property type="molecule type" value="Genomic_DNA"/>
</dbReference>
<comment type="caution">
    <text evidence="2">The sequence shown here is derived from an EMBL/GenBank/DDBJ whole genome shotgun (WGS) entry which is preliminary data.</text>
</comment>
<reference evidence="2" key="1">
    <citation type="thesis" date="2021" institute="BYU ScholarsArchive" country="Provo, UT, USA">
        <title>Applications of and Algorithms for Genome Assembly and Genomic Analyses with an Emphasis on Marine Teleosts.</title>
        <authorList>
            <person name="Pickett B.D."/>
        </authorList>
    </citation>
    <scope>NUCLEOTIDE SEQUENCE</scope>
    <source>
        <strain evidence="2">HI-2016</strain>
    </source>
</reference>
<name>A0A8T2P5T6_9TELE</name>
<feature type="compositionally biased region" description="Polar residues" evidence="1">
    <location>
        <begin position="9"/>
        <end position="27"/>
    </location>
</feature>
<protein>
    <submittedName>
        <fullName evidence="2">Uncharacterized protein</fullName>
    </submittedName>
</protein>